<proteinExistence type="predicted"/>
<comment type="caution">
    <text evidence="1">The sequence shown here is derived from an EMBL/GenBank/DDBJ whole genome shotgun (WGS) entry which is preliminary data.</text>
</comment>
<dbReference type="AlphaFoldDB" id="A0AAW0K4K8"/>
<evidence type="ECO:0000313" key="2">
    <source>
        <dbReference type="Proteomes" id="UP000237347"/>
    </source>
</evidence>
<gene>
    <name evidence="1" type="ORF">CFP56_024911</name>
</gene>
<dbReference type="EMBL" id="PKMF04000393">
    <property type="protein sequence ID" value="KAK7834123.1"/>
    <property type="molecule type" value="Genomic_DNA"/>
</dbReference>
<name>A0AAW0K4K8_QUESU</name>
<keyword evidence="2" id="KW-1185">Reference proteome</keyword>
<reference evidence="1 2" key="1">
    <citation type="journal article" date="2018" name="Sci. Data">
        <title>The draft genome sequence of cork oak.</title>
        <authorList>
            <person name="Ramos A.M."/>
            <person name="Usie A."/>
            <person name="Barbosa P."/>
            <person name="Barros P.M."/>
            <person name="Capote T."/>
            <person name="Chaves I."/>
            <person name="Simoes F."/>
            <person name="Abreu I."/>
            <person name="Carrasquinho I."/>
            <person name="Faro C."/>
            <person name="Guimaraes J.B."/>
            <person name="Mendonca D."/>
            <person name="Nobrega F."/>
            <person name="Rodrigues L."/>
            <person name="Saibo N.J.M."/>
            <person name="Varela M.C."/>
            <person name="Egas C."/>
            <person name="Matos J."/>
            <person name="Miguel C.M."/>
            <person name="Oliveira M.M."/>
            <person name="Ricardo C.P."/>
            <person name="Goncalves S."/>
        </authorList>
    </citation>
    <scope>NUCLEOTIDE SEQUENCE [LARGE SCALE GENOMIC DNA]</scope>
    <source>
        <strain evidence="2">cv. HL8</strain>
    </source>
</reference>
<accession>A0AAW0K4K8</accession>
<dbReference type="Proteomes" id="UP000237347">
    <property type="component" value="Unassembled WGS sequence"/>
</dbReference>
<protein>
    <submittedName>
        <fullName evidence="1">Uncharacterized protein</fullName>
    </submittedName>
</protein>
<organism evidence="1 2">
    <name type="scientific">Quercus suber</name>
    <name type="common">Cork oak</name>
    <dbReference type="NCBI Taxonomy" id="58331"/>
    <lineage>
        <taxon>Eukaryota</taxon>
        <taxon>Viridiplantae</taxon>
        <taxon>Streptophyta</taxon>
        <taxon>Embryophyta</taxon>
        <taxon>Tracheophyta</taxon>
        <taxon>Spermatophyta</taxon>
        <taxon>Magnoliopsida</taxon>
        <taxon>eudicotyledons</taxon>
        <taxon>Gunneridae</taxon>
        <taxon>Pentapetalae</taxon>
        <taxon>rosids</taxon>
        <taxon>fabids</taxon>
        <taxon>Fagales</taxon>
        <taxon>Fagaceae</taxon>
        <taxon>Quercus</taxon>
    </lineage>
</organism>
<evidence type="ECO:0000313" key="1">
    <source>
        <dbReference type="EMBL" id="KAK7834123.1"/>
    </source>
</evidence>
<sequence>MTRDEAMTHGEDEQNTGQTAWSVYDQLIGALPQPKVSRGSWLPRSMVRSKLSSARSLQLPCLSSSSSSPRFPTLRSSLLIHSHYFREFAVNEYF</sequence>